<keyword evidence="6" id="KW-1185">Reference proteome</keyword>
<keyword evidence="3" id="KW-0862">Zinc</keyword>
<evidence type="ECO:0000256" key="1">
    <source>
        <dbReference type="ARBA" id="ARBA00022723"/>
    </source>
</evidence>
<sequence>MKVEITALITNKAVTPIRLVNGTTLLMLNGYTFWYAGASKNHQRWICSSYKKNCRVYIQINDRMQLVKITSYQHSHDRPSYGITSNGLYYKQR</sequence>
<reference evidence="5 6" key="1">
    <citation type="journal article" date="2019" name="Commun. Biol.">
        <title>The bagworm genome reveals a unique fibroin gene that provides high tensile strength.</title>
        <authorList>
            <person name="Kono N."/>
            <person name="Nakamura H."/>
            <person name="Ohtoshi R."/>
            <person name="Tomita M."/>
            <person name="Numata K."/>
            <person name="Arakawa K."/>
        </authorList>
    </citation>
    <scope>NUCLEOTIDE SEQUENCE [LARGE SCALE GENOMIC DNA]</scope>
</reference>
<dbReference type="Pfam" id="PF04500">
    <property type="entry name" value="FLYWCH"/>
    <property type="match status" value="1"/>
</dbReference>
<dbReference type="EMBL" id="BGZK01000599">
    <property type="protein sequence ID" value="GBP52261.1"/>
    <property type="molecule type" value="Genomic_DNA"/>
</dbReference>
<evidence type="ECO:0000313" key="5">
    <source>
        <dbReference type="EMBL" id="GBP52261.1"/>
    </source>
</evidence>
<dbReference type="InterPro" id="IPR007588">
    <property type="entry name" value="Znf_FLYWCH"/>
</dbReference>
<dbReference type="Gene3D" id="2.20.25.240">
    <property type="match status" value="1"/>
</dbReference>
<name>A0A4C1WLV3_EUMVA</name>
<evidence type="ECO:0000256" key="3">
    <source>
        <dbReference type="ARBA" id="ARBA00022833"/>
    </source>
</evidence>
<dbReference type="GO" id="GO:0008270">
    <property type="term" value="F:zinc ion binding"/>
    <property type="evidence" value="ECO:0007669"/>
    <property type="project" value="UniProtKB-KW"/>
</dbReference>
<keyword evidence="1" id="KW-0479">Metal-binding</keyword>
<dbReference type="Proteomes" id="UP000299102">
    <property type="component" value="Unassembled WGS sequence"/>
</dbReference>
<dbReference type="AlphaFoldDB" id="A0A4C1WLV3"/>
<comment type="caution">
    <text evidence="5">The sequence shown here is derived from an EMBL/GenBank/DDBJ whole genome shotgun (WGS) entry which is preliminary data.</text>
</comment>
<gene>
    <name evidence="5" type="ORF">EVAR_9172_1</name>
</gene>
<evidence type="ECO:0000256" key="2">
    <source>
        <dbReference type="ARBA" id="ARBA00022771"/>
    </source>
</evidence>
<evidence type="ECO:0000313" key="6">
    <source>
        <dbReference type="Proteomes" id="UP000299102"/>
    </source>
</evidence>
<proteinExistence type="predicted"/>
<organism evidence="5 6">
    <name type="scientific">Eumeta variegata</name>
    <name type="common">Bagworm moth</name>
    <name type="synonym">Eumeta japonica</name>
    <dbReference type="NCBI Taxonomy" id="151549"/>
    <lineage>
        <taxon>Eukaryota</taxon>
        <taxon>Metazoa</taxon>
        <taxon>Ecdysozoa</taxon>
        <taxon>Arthropoda</taxon>
        <taxon>Hexapoda</taxon>
        <taxon>Insecta</taxon>
        <taxon>Pterygota</taxon>
        <taxon>Neoptera</taxon>
        <taxon>Endopterygota</taxon>
        <taxon>Lepidoptera</taxon>
        <taxon>Glossata</taxon>
        <taxon>Ditrysia</taxon>
        <taxon>Tineoidea</taxon>
        <taxon>Psychidae</taxon>
        <taxon>Oiketicinae</taxon>
        <taxon>Eumeta</taxon>
    </lineage>
</organism>
<keyword evidence="2" id="KW-0863">Zinc-finger</keyword>
<feature type="domain" description="FLYWCH-type" evidence="4">
    <location>
        <begin position="21"/>
        <end position="76"/>
    </location>
</feature>
<accession>A0A4C1WLV3</accession>
<dbReference type="OrthoDB" id="7739108at2759"/>
<evidence type="ECO:0000259" key="4">
    <source>
        <dbReference type="Pfam" id="PF04500"/>
    </source>
</evidence>
<protein>
    <recommendedName>
        <fullName evidence="4">FLYWCH-type domain-containing protein</fullName>
    </recommendedName>
</protein>